<sequence>MRIDKILNNNAIVVKEGNKEKIVMGCGLAFKKKVGDEVPEDKVDKTFLLSNKDISNKFQELVSDIPMEYIELAERIIVLAKTQLGKKLNESIYLSLVDHIYTAVKRYLEGVEVKNALLWEIKRFYKEEYPIGLKALDMIEEEFKVRLPDDEAGFIALHIVNSQMDGNDKEIKRTYKITKVIQEISNIVKYNFKITFNEDSVYYYRFISHLKFFADRLFTEKTFNDENNDDLFEIIKNKYKSSYECVEKISKFINEKYDYTVSDEEKLYLTIHIERVVYKTTK</sequence>
<keyword evidence="4" id="KW-1185">Reference proteome</keyword>
<comment type="caution">
    <text evidence="3">The sequence shown here is derived from an EMBL/GenBank/DDBJ whole genome shotgun (WGS) entry which is preliminary data.</text>
</comment>
<dbReference type="PANTHER" id="PTHR30185">
    <property type="entry name" value="CRYPTIC BETA-GLUCOSIDE BGL OPERON ANTITERMINATOR"/>
    <property type="match status" value="1"/>
</dbReference>
<dbReference type="SUPFAM" id="SSF50151">
    <property type="entry name" value="SacY-like RNA-binding domain"/>
    <property type="match status" value="1"/>
</dbReference>
<evidence type="ECO:0000256" key="1">
    <source>
        <dbReference type="ARBA" id="ARBA00022737"/>
    </source>
</evidence>
<protein>
    <submittedName>
        <fullName evidence="3">PRD domain-containing protein</fullName>
    </submittedName>
</protein>
<accession>A0A4S2DNV6</accession>
<dbReference type="SUPFAM" id="SSF63520">
    <property type="entry name" value="PTS-regulatory domain, PRD"/>
    <property type="match status" value="2"/>
</dbReference>
<evidence type="ECO:0000313" key="3">
    <source>
        <dbReference type="EMBL" id="TGY43472.1"/>
    </source>
</evidence>
<feature type="domain" description="PRD" evidence="2">
    <location>
        <begin position="172"/>
        <end position="282"/>
    </location>
</feature>
<dbReference type="OrthoDB" id="9813552at2"/>
<evidence type="ECO:0000313" key="4">
    <source>
        <dbReference type="Proteomes" id="UP000306888"/>
    </source>
</evidence>
<dbReference type="NCBIfam" id="NF046042">
    <property type="entry name" value="LicT"/>
    <property type="match status" value="1"/>
</dbReference>
<gene>
    <name evidence="3" type="ORF">E5347_01285</name>
</gene>
<dbReference type="PANTHER" id="PTHR30185:SF15">
    <property type="entry name" value="CRYPTIC BETA-GLUCOSIDE BGL OPERON ANTITERMINATOR"/>
    <property type="match status" value="1"/>
</dbReference>
<dbReference type="Gene3D" id="1.10.1790.10">
    <property type="entry name" value="PRD domain"/>
    <property type="match status" value="2"/>
</dbReference>
<dbReference type="GO" id="GO:0006355">
    <property type="term" value="P:regulation of DNA-templated transcription"/>
    <property type="evidence" value="ECO:0007669"/>
    <property type="project" value="InterPro"/>
</dbReference>
<dbReference type="RefSeq" id="WP_136003790.1">
    <property type="nucleotide sequence ID" value="NZ_SRYR01000001.1"/>
</dbReference>
<dbReference type="InterPro" id="IPR036634">
    <property type="entry name" value="PRD_sf"/>
</dbReference>
<dbReference type="InterPro" id="IPR011608">
    <property type="entry name" value="PRD"/>
</dbReference>
<dbReference type="InterPro" id="IPR036650">
    <property type="entry name" value="CAT_RNA-bd_dom_sf"/>
</dbReference>
<dbReference type="InterPro" id="IPR004341">
    <property type="entry name" value="CAT_RNA-bd_dom"/>
</dbReference>
<dbReference type="InterPro" id="IPR050661">
    <property type="entry name" value="BglG_antiterminators"/>
</dbReference>
<name>A0A4S2DNV6_9CLOT</name>
<dbReference type="EMBL" id="SRYR01000001">
    <property type="protein sequence ID" value="TGY43472.1"/>
    <property type="molecule type" value="Genomic_DNA"/>
</dbReference>
<dbReference type="Gene3D" id="2.30.24.10">
    <property type="entry name" value="CAT RNA-binding domain"/>
    <property type="match status" value="1"/>
</dbReference>
<dbReference type="Pfam" id="PF00874">
    <property type="entry name" value="PRD"/>
    <property type="match status" value="2"/>
</dbReference>
<keyword evidence="1" id="KW-0677">Repeat</keyword>
<dbReference type="Proteomes" id="UP000306888">
    <property type="component" value="Unassembled WGS sequence"/>
</dbReference>
<dbReference type="SMART" id="SM01061">
    <property type="entry name" value="CAT_RBD"/>
    <property type="match status" value="1"/>
</dbReference>
<dbReference type="Pfam" id="PF03123">
    <property type="entry name" value="CAT_RBD"/>
    <property type="match status" value="1"/>
</dbReference>
<dbReference type="PROSITE" id="PS51372">
    <property type="entry name" value="PRD_2"/>
    <property type="match status" value="2"/>
</dbReference>
<proteinExistence type="predicted"/>
<organism evidence="3 4">
    <name type="scientific">Clostridium sartagoforme</name>
    <dbReference type="NCBI Taxonomy" id="84031"/>
    <lineage>
        <taxon>Bacteria</taxon>
        <taxon>Bacillati</taxon>
        <taxon>Bacillota</taxon>
        <taxon>Clostridia</taxon>
        <taxon>Eubacteriales</taxon>
        <taxon>Clostridiaceae</taxon>
        <taxon>Clostridium</taxon>
    </lineage>
</organism>
<dbReference type="GO" id="GO:0003723">
    <property type="term" value="F:RNA binding"/>
    <property type="evidence" value="ECO:0007669"/>
    <property type="project" value="InterPro"/>
</dbReference>
<feature type="domain" description="PRD" evidence="2">
    <location>
        <begin position="64"/>
        <end position="169"/>
    </location>
</feature>
<reference evidence="3 4" key="1">
    <citation type="submission" date="2019-04" db="EMBL/GenBank/DDBJ databases">
        <title>Microbes associate with the intestines of laboratory mice.</title>
        <authorList>
            <person name="Navarre W."/>
            <person name="Wong E."/>
            <person name="Huang K."/>
            <person name="Tropini C."/>
            <person name="Ng K."/>
            <person name="Yu B."/>
        </authorList>
    </citation>
    <scope>NUCLEOTIDE SEQUENCE [LARGE SCALE GENOMIC DNA]</scope>
    <source>
        <strain evidence="3 4">NM50_B9-20</strain>
    </source>
</reference>
<dbReference type="AlphaFoldDB" id="A0A4S2DNV6"/>
<evidence type="ECO:0000259" key="2">
    <source>
        <dbReference type="PROSITE" id="PS51372"/>
    </source>
</evidence>